<dbReference type="PANTHER" id="PTHR14187:SF5">
    <property type="entry name" value="HEAT SHOCK 70 KDA PROTEIN 12A"/>
    <property type="match status" value="1"/>
</dbReference>
<proteinExistence type="predicted"/>
<evidence type="ECO:0000313" key="2">
    <source>
        <dbReference type="Proteomes" id="UP000559027"/>
    </source>
</evidence>
<name>A0A8H5FZ35_9AGAR</name>
<dbReference type="Proteomes" id="UP000559027">
    <property type="component" value="Unassembled WGS sequence"/>
</dbReference>
<dbReference type="EMBL" id="JAACJO010000009">
    <property type="protein sequence ID" value="KAF5354269.1"/>
    <property type="molecule type" value="Genomic_DNA"/>
</dbReference>
<dbReference type="Gene3D" id="3.30.420.40">
    <property type="match status" value="1"/>
</dbReference>
<sequence>MSTRTPYSGTERKLVLALDVGTTYSGISYAILDPGREPDIKPVTRFPSRAKVGGDAKVPTVVYYDSDGTPRALGAETEREEIETLAEESQWAKAEWFKLHLRPKTRTTDFLDDEIPPLPPGKSVVDVLADYLRYLNQCARIYIEETHIDGASLLTSGRVEFILSHPNSWEGAQQSLMRSAAIQAGLITDAPNDRDRISFISEGEASLNFCIDKDLINNSIRQGDGVTIVDAGGGTLDVSTYARKLGSSNEYEEIAAPQSYFQGSVFVTRAAAAHLQELLEETRFQDDVKFMTHKFDKSTKLTFRDPKDPQYIKFGSVRDRDPDLNIRAGSLRLDGHLVAGFFEPSIQAIITSVTEQQQLSRKHVSTVFLVGGFAASDYLFSQVQERLQPLGFDVHRPDAQLNKAVPDGALVSSLRRTVRNRIAKYSYGVRSTVRYVPTRPEHLKRSDKCVVFMSGELGLSGNFSLLLQKGTQVSEAGEFRKSFFQEAKKKTQLSKQNKTTITVYRGHSSPPPEFIDQEPENFREVFKIDADLTQVIDSLQKVTGSSGRRYFRLNYEIVVLFGATEFKAQYAWYENGIEKRGPAEILFDTDITYES</sequence>
<gene>
    <name evidence="1" type="ORF">D9756_006964</name>
</gene>
<dbReference type="OrthoDB" id="2963168at2759"/>
<protein>
    <submittedName>
        <fullName evidence="1">Uncharacterized protein</fullName>
    </submittedName>
</protein>
<comment type="caution">
    <text evidence="1">The sequence shown here is derived from an EMBL/GenBank/DDBJ whole genome shotgun (WGS) entry which is preliminary data.</text>
</comment>
<accession>A0A8H5FZ35</accession>
<dbReference type="SUPFAM" id="SSF53067">
    <property type="entry name" value="Actin-like ATPase domain"/>
    <property type="match status" value="2"/>
</dbReference>
<dbReference type="AlphaFoldDB" id="A0A8H5FZ35"/>
<reference evidence="1 2" key="1">
    <citation type="journal article" date="2020" name="ISME J.">
        <title>Uncovering the hidden diversity of litter-decomposition mechanisms in mushroom-forming fungi.</title>
        <authorList>
            <person name="Floudas D."/>
            <person name="Bentzer J."/>
            <person name="Ahren D."/>
            <person name="Johansson T."/>
            <person name="Persson P."/>
            <person name="Tunlid A."/>
        </authorList>
    </citation>
    <scope>NUCLEOTIDE SEQUENCE [LARGE SCALE GENOMIC DNA]</scope>
    <source>
        <strain evidence="1 2">CBS 146.42</strain>
    </source>
</reference>
<keyword evidence="2" id="KW-1185">Reference proteome</keyword>
<organism evidence="1 2">
    <name type="scientific">Leucocoprinus leucothites</name>
    <dbReference type="NCBI Taxonomy" id="201217"/>
    <lineage>
        <taxon>Eukaryota</taxon>
        <taxon>Fungi</taxon>
        <taxon>Dikarya</taxon>
        <taxon>Basidiomycota</taxon>
        <taxon>Agaricomycotina</taxon>
        <taxon>Agaricomycetes</taxon>
        <taxon>Agaricomycetidae</taxon>
        <taxon>Agaricales</taxon>
        <taxon>Agaricineae</taxon>
        <taxon>Agaricaceae</taxon>
        <taxon>Leucocoprinus</taxon>
    </lineage>
</organism>
<dbReference type="PANTHER" id="PTHR14187">
    <property type="entry name" value="ALPHA KINASE/ELONGATION FACTOR 2 KINASE"/>
    <property type="match status" value="1"/>
</dbReference>
<dbReference type="InterPro" id="IPR043129">
    <property type="entry name" value="ATPase_NBD"/>
</dbReference>
<dbReference type="CDD" id="cd10170">
    <property type="entry name" value="ASKHA_NBD_HSP70"/>
    <property type="match status" value="1"/>
</dbReference>
<evidence type="ECO:0000313" key="1">
    <source>
        <dbReference type="EMBL" id="KAF5354269.1"/>
    </source>
</evidence>